<dbReference type="InterPro" id="IPR027417">
    <property type="entry name" value="P-loop_NTPase"/>
</dbReference>
<evidence type="ECO:0000256" key="1">
    <source>
        <dbReference type="SAM" id="Coils"/>
    </source>
</evidence>
<dbReference type="InterPro" id="IPR038729">
    <property type="entry name" value="Rad50/SbcC_AAA"/>
</dbReference>
<dbReference type="CDD" id="cd00267">
    <property type="entry name" value="ABC_ATPase"/>
    <property type="match status" value="1"/>
</dbReference>
<reference evidence="3" key="1">
    <citation type="journal article" date="2020" name="Nature">
        <title>Giant virus diversity and host interactions through global metagenomics.</title>
        <authorList>
            <person name="Schulz F."/>
            <person name="Roux S."/>
            <person name="Paez-Espino D."/>
            <person name="Jungbluth S."/>
            <person name="Walsh D.A."/>
            <person name="Denef V.J."/>
            <person name="McMahon K.D."/>
            <person name="Konstantinidis K.T."/>
            <person name="Eloe-Fadrosh E.A."/>
            <person name="Kyrpides N.C."/>
            <person name="Woyke T."/>
        </authorList>
    </citation>
    <scope>NUCLEOTIDE SEQUENCE</scope>
    <source>
        <strain evidence="3">GVMAG-S-1029409-49</strain>
    </source>
</reference>
<name>A0A6C0M299_9ZZZZ</name>
<evidence type="ECO:0000313" key="3">
    <source>
        <dbReference type="EMBL" id="QHU35622.1"/>
    </source>
</evidence>
<feature type="domain" description="Rad50/SbcC-type AAA" evidence="2">
    <location>
        <begin position="2"/>
        <end position="203"/>
    </location>
</feature>
<proteinExistence type="predicted"/>
<dbReference type="EMBL" id="MN740610">
    <property type="protein sequence ID" value="QHU35622.1"/>
    <property type="molecule type" value="Genomic_DNA"/>
</dbReference>
<dbReference type="GO" id="GO:0006302">
    <property type="term" value="P:double-strand break repair"/>
    <property type="evidence" value="ECO:0007669"/>
    <property type="project" value="InterPro"/>
</dbReference>
<sequence length="819" mass="92534">MKIRFHNFRCYADSTFEFDTKGLQLISGGSGHGKTTILEGILFVLYDAVKSPYSFDSKPKDKCYVEMTLDDMYVYRSRRPNVVRVKTSKHPELSMTEAQSVIETRFGTLHEFMASSYVKQGLHSSILTLTPTDQLRFIERLAYDREGHEYISQCIKAATKQADGVLIAAQTAAKLTSVQCRDVKMEHAEREIRAKPDVVKSEALVAKTEITEHLTAVRKTKVDLQRKIERAKVVEVDLRRLVDQEKTLRIEISQLEQRISGTAPTMTIEQRASLEATTEDIRSRIALAERSVQYERAKRAYDDARRELRDGQKERIAELTKDLVSPEWIESLVELENSEKETTLLRDRVDTAAKNVSLAIAEMVDGDFLSQKSASVQAYLNALGRKKKIYSMKLKRVQSSIETHAAHTIRTQIYTCPSCSTKVTIDTSGVMVACTPDVHSNTDATDIESLRTELASIQDVIKMVDAYTQRIQDNYELSTTTVPPSNAEKLAGMRSAYEAHKRASKEIASSKDSLTTSKTLLRLKREMEALIIDTPLQESDIDTIALTKTVNDNVKTLETEWKLSSEYNLLRRDMKEKTASADSMAKTIAGLRTSNNITRSLDAMVAEYDELQNEFDTSYKHLEYATDAIRAWEKYDEYTKASERVAEWEAAEKKALYDLNVAEARATAVLSLKNIGRKAEILALDTMMININEHAKYYIGMMFPDGSMSVTLENIMRSKKGSKCGMNVSIVYKGSEYSDINQLSGGERDRINLCFVLAINSMMNSSMLMLDESLSSLDSDTNTEIFTMLREIAENKCILIVSHEATRGIFDKIHTLKQE</sequence>
<organism evidence="3">
    <name type="scientific">viral metagenome</name>
    <dbReference type="NCBI Taxonomy" id="1070528"/>
    <lineage>
        <taxon>unclassified sequences</taxon>
        <taxon>metagenomes</taxon>
        <taxon>organismal metagenomes</taxon>
    </lineage>
</organism>
<dbReference type="Pfam" id="PF13476">
    <property type="entry name" value="AAA_23"/>
    <property type="match status" value="1"/>
</dbReference>
<keyword evidence="1" id="KW-0175">Coiled coil</keyword>
<evidence type="ECO:0000259" key="2">
    <source>
        <dbReference type="Pfam" id="PF13476"/>
    </source>
</evidence>
<protein>
    <recommendedName>
        <fullName evidence="2">Rad50/SbcC-type AAA domain-containing protein</fullName>
    </recommendedName>
</protein>
<dbReference type="PANTHER" id="PTHR32114">
    <property type="entry name" value="ABC TRANSPORTER ABCH.3"/>
    <property type="match status" value="1"/>
</dbReference>
<dbReference type="AlphaFoldDB" id="A0A6C0M299"/>
<dbReference type="Gene3D" id="3.40.50.300">
    <property type="entry name" value="P-loop containing nucleotide triphosphate hydrolases"/>
    <property type="match status" value="2"/>
</dbReference>
<dbReference type="PANTHER" id="PTHR32114:SF2">
    <property type="entry name" value="ABC TRANSPORTER ABCH.3"/>
    <property type="match status" value="1"/>
</dbReference>
<dbReference type="GO" id="GO:0016887">
    <property type="term" value="F:ATP hydrolysis activity"/>
    <property type="evidence" value="ECO:0007669"/>
    <property type="project" value="InterPro"/>
</dbReference>
<dbReference type="SUPFAM" id="SSF52540">
    <property type="entry name" value="P-loop containing nucleoside triphosphate hydrolases"/>
    <property type="match status" value="1"/>
</dbReference>
<feature type="coiled-coil region" evidence="1">
    <location>
        <begin position="287"/>
        <end position="314"/>
    </location>
</feature>
<accession>A0A6C0M299</accession>